<accession>A0A8H6XWS6</accession>
<dbReference type="OrthoDB" id="3047605at2759"/>
<dbReference type="SUPFAM" id="SSF52540">
    <property type="entry name" value="P-loop containing nucleoside triphosphate hydrolases"/>
    <property type="match status" value="1"/>
</dbReference>
<sequence>MPSTTTKFEKLVQYTTHAATVAQEISDAVQVPFLSVAGTLCLSILRGLDSVKSNKEECMNMVEQIHEILCTIVDLCSASEINGILPPSLLADIAKFAQALRNLNTFIVSQQGTGKIKQFLRHMDTASRLKACRQEMDKLVTVFRVLAGSSAITGVTQLERDVDKQHQDLLALLASHPDLTNSDLTSLTGSTFSNESTVSLAMLPAAPHIFYGRESELQQVLTALRLDTPRVAILGMGGMGKTTLATAALNHSDIVSRFPSRYFVSCQSTATTADLASLLSSHVGLEKGSNSRARIIQYFKDSPPALLVLDNLETVWESMSSQADAEEFLSLLADIPHLALLITMRGAERPSKVRWTRPFLPPLEPLSASAAMQTFLDITDQTFDDASTRQILELTGNLPLAISLMANVVAYEGCERTLERWQVERTRLLSDGYDKRSSLDTSIMISISGTRMTPGALELLAMVTKVTWRN</sequence>
<dbReference type="Gene3D" id="1.20.930.20">
    <property type="entry name" value="Adaptor protein Cbl, N-terminal domain"/>
    <property type="match status" value="1"/>
</dbReference>
<dbReference type="InterPro" id="IPR059179">
    <property type="entry name" value="MLKL-like_MCAfunc"/>
</dbReference>
<evidence type="ECO:0000313" key="3">
    <source>
        <dbReference type="Proteomes" id="UP000620124"/>
    </source>
</evidence>
<reference evidence="2" key="1">
    <citation type="submission" date="2020-05" db="EMBL/GenBank/DDBJ databases">
        <title>Mycena genomes resolve the evolution of fungal bioluminescence.</title>
        <authorList>
            <person name="Tsai I.J."/>
        </authorList>
    </citation>
    <scope>NUCLEOTIDE SEQUENCE</scope>
    <source>
        <strain evidence="2">CCC161011</strain>
    </source>
</reference>
<protein>
    <submittedName>
        <fullName evidence="2">NB-ARC domain-containing protein</fullName>
    </submittedName>
</protein>
<organism evidence="2 3">
    <name type="scientific">Mycena venus</name>
    <dbReference type="NCBI Taxonomy" id="2733690"/>
    <lineage>
        <taxon>Eukaryota</taxon>
        <taxon>Fungi</taxon>
        <taxon>Dikarya</taxon>
        <taxon>Basidiomycota</taxon>
        <taxon>Agaricomycotina</taxon>
        <taxon>Agaricomycetes</taxon>
        <taxon>Agaricomycetidae</taxon>
        <taxon>Agaricales</taxon>
        <taxon>Marasmiineae</taxon>
        <taxon>Mycenaceae</taxon>
        <taxon>Mycena</taxon>
    </lineage>
</organism>
<evidence type="ECO:0000259" key="1">
    <source>
        <dbReference type="Pfam" id="PF20703"/>
    </source>
</evidence>
<comment type="caution">
    <text evidence="2">The sequence shown here is derived from an EMBL/GenBank/DDBJ whole genome shotgun (WGS) entry which is preliminary data.</text>
</comment>
<gene>
    <name evidence="2" type="ORF">MVEN_01420900</name>
</gene>
<dbReference type="Pfam" id="PF20703">
    <property type="entry name" value="nSTAND1"/>
    <property type="match status" value="1"/>
</dbReference>
<evidence type="ECO:0000313" key="2">
    <source>
        <dbReference type="EMBL" id="KAF7348998.1"/>
    </source>
</evidence>
<dbReference type="PANTHER" id="PTHR47691:SF3">
    <property type="entry name" value="HTH-TYPE TRANSCRIPTIONAL REGULATOR RV0890C-RELATED"/>
    <property type="match status" value="1"/>
</dbReference>
<dbReference type="EMBL" id="JACAZI010000011">
    <property type="protein sequence ID" value="KAF7348998.1"/>
    <property type="molecule type" value="Genomic_DNA"/>
</dbReference>
<dbReference type="PANTHER" id="PTHR47691">
    <property type="entry name" value="REGULATOR-RELATED"/>
    <property type="match status" value="1"/>
</dbReference>
<proteinExistence type="predicted"/>
<keyword evidence="3" id="KW-1185">Reference proteome</keyword>
<feature type="domain" description="Novel STAND NTPase 1" evidence="1">
    <location>
        <begin position="207"/>
        <end position="345"/>
    </location>
</feature>
<dbReference type="InterPro" id="IPR049052">
    <property type="entry name" value="nSTAND1"/>
</dbReference>
<dbReference type="AlphaFoldDB" id="A0A8H6XWS6"/>
<dbReference type="Proteomes" id="UP000620124">
    <property type="component" value="Unassembled WGS sequence"/>
</dbReference>
<dbReference type="Gene3D" id="3.40.50.300">
    <property type="entry name" value="P-loop containing nucleotide triphosphate hydrolases"/>
    <property type="match status" value="1"/>
</dbReference>
<dbReference type="PRINTS" id="PR00364">
    <property type="entry name" value="DISEASERSIST"/>
</dbReference>
<dbReference type="GO" id="GO:0007166">
    <property type="term" value="P:cell surface receptor signaling pathway"/>
    <property type="evidence" value="ECO:0007669"/>
    <property type="project" value="InterPro"/>
</dbReference>
<dbReference type="InterPro" id="IPR036537">
    <property type="entry name" value="Adaptor_Cbl_N_dom_sf"/>
</dbReference>
<name>A0A8H6XWS6_9AGAR</name>
<dbReference type="InterPro" id="IPR027417">
    <property type="entry name" value="P-loop_NTPase"/>
</dbReference>
<dbReference type="CDD" id="cd21037">
    <property type="entry name" value="MLKL_NTD"/>
    <property type="match status" value="1"/>
</dbReference>